<accession>N0BP34</accession>
<dbReference type="InterPro" id="IPR036188">
    <property type="entry name" value="FAD/NAD-bd_sf"/>
</dbReference>
<sequence length="625" mass="68417">MKLLEPVEVGGMEIKNRIVMPAVGSNFWTVDGAVTKKLIEFYRERAMNGVGYVVVGVAKIEPQFFGGLAIHDDRYIDGLKKLADVFHEYDVKCAVQLWHPGRYEISLSDSQPVSASDIPPPIFTRRKPKALTKDEILKIEDEFAEAALRAKKAGFDAVELICSAGYLISQFLSPATNKRTDEYGGSLENRARFAVEIIERIKEKCGNFPVGCRISGDEFVEGGNTLEDMKKIAKILESAGSAYFNVTAGWHESKRPLITMFVPRGGFVYLAEGIKSAVDVPVIASNRINTPELAEKILQEGKADMVSMMRALLADPELPRKVMEGRMDEIRVCVACNQGCMDYAFRGKPITCLVNPAVGREKEFRNLKADVKKRIVVVGGGPAGCKAAEMLAEKGHEVILFEKKRLGGQLIFAAKSPYGREFSAIPEYFERVLPKREVQIRYEEATAEKVLELNPDAVIVAVGAEPIIPQIPGVENAITAFEVLDGAEVGDRAVIIGGGGVGCSTAAMLAENGKDVTIVEMLPKIGNDIGISTRWNVLLYLREKGVKMLTNTKAVEIKKNSVVVESQGERKELECDTAIIAVGTKPADGLYDELKDVEVYRIGDCECPAKALDAIRQAADLALKL</sequence>
<organism evidence="12 13">
    <name type="scientific">Archaeoglobus sulfaticallidus PM70-1</name>
    <dbReference type="NCBI Taxonomy" id="387631"/>
    <lineage>
        <taxon>Archaea</taxon>
        <taxon>Methanobacteriati</taxon>
        <taxon>Methanobacteriota</taxon>
        <taxon>Archaeoglobi</taxon>
        <taxon>Archaeoglobales</taxon>
        <taxon>Archaeoglobaceae</taxon>
        <taxon>Archaeoglobus</taxon>
    </lineage>
</organism>
<dbReference type="GeneID" id="15393783"/>
<reference evidence="12 13" key="1">
    <citation type="journal article" date="2013" name="Genome Announc.">
        <title>Complete Genome Sequence of the Thermophilic and Facultatively Chemolithoautotrophic Sulfate Reducer Archaeoglobus sulfaticallidus Strain PM70-1T.</title>
        <authorList>
            <person name="Stokke R."/>
            <person name="Hocking W.P."/>
            <person name="Steinsbu B.O."/>
            <person name="Steen I.H."/>
        </authorList>
    </citation>
    <scope>NUCLEOTIDE SEQUENCE [LARGE SCALE GENOMIC DNA]</scope>
    <source>
        <strain evidence="12">PM70-1</strain>
    </source>
</reference>
<evidence type="ECO:0000256" key="3">
    <source>
        <dbReference type="ARBA" id="ARBA00011048"/>
    </source>
</evidence>
<dbReference type="CDD" id="cd02803">
    <property type="entry name" value="OYE_like_FMN_family"/>
    <property type="match status" value="1"/>
</dbReference>
<dbReference type="PANTHER" id="PTHR42917">
    <property type="entry name" value="2,4-DIENOYL-COA REDUCTASE"/>
    <property type="match status" value="1"/>
</dbReference>
<dbReference type="GO" id="GO:0046872">
    <property type="term" value="F:metal ion binding"/>
    <property type="evidence" value="ECO:0007669"/>
    <property type="project" value="UniProtKB-KW"/>
</dbReference>
<evidence type="ECO:0000313" key="13">
    <source>
        <dbReference type="Proteomes" id="UP000013307"/>
    </source>
</evidence>
<dbReference type="InterPro" id="IPR001155">
    <property type="entry name" value="OxRdtase_FMN_N"/>
</dbReference>
<evidence type="ECO:0000256" key="4">
    <source>
        <dbReference type="ARBA" id="ARBA00022630"/>
    </source>
</evidence>
<dbReference type="PANTHER" id="PTHR42917:SF2">
    <property type="entry name" value="2,4-DIENOYL-COA REDUCTASE [(2E)-ENOYL-COA-PRODUCING]"/>
    <property type="match status" value="1"/>
</dbReference>
<dbReference type="Pfam" id="PF00724">
    <property type="entry name" value="Oxidored_FMN"/>
    <property type="match status" value="1"/>
</dbReference>
<feature type="domain" description="FAD/NAD(P)-binding" evidence="11">
    <location>
        <begin position="374"/>
        <end position="598"/>
    </location>
</feature>
<dbReference type="AlphaFoldDB" id="N0BP34"/>
<evidence type="ECO:0000313" key="12">
    <source>
        <dbReference type="EMBL" id="AGK62105.1"/>
    </source>
</evidence>
<keyword evidence="6" id="KW-0479">Metal-binding</keyword>
<dbReference type="GO" id="GO:0016491">
    <property type="term" value="F:oxidoreductase activity"/>
    <property type="evidence" value="ECO:0007669"/>
    <property type="project" value="UniProtKB-KW"/>
</dbReference>
<keyword evidence="9" id="KW-0411">Iron-sulfur</keyword>
<dbReference type="Gene3D" id="3.40.50.720">
    <property type="entry name" value="NAD(P)-binding Rossmann-like Domain"/>
    <property type="match status" value="1"/>
</dbReference>
<dbReference type="GO" id="GO:0010181">
    <property type="term" value="F:FMN binding"/>
    <property type="evidence" value="ECO:0007669"/>
    <property type="project" value="InterPro"/>
</dbReference>
<dbReference type="Gene3D" id="3.20.20.70">
    <property type="entry name" value="Aldolase class I"/>
    <property type="match status" value="1"/>
</dbReference>
<dbReference type="Proteomes" id="UP000013307">
    <property type="component" value="Chromosome"/>
</dbReference>
<evidence type="ECO:0000259" key="10">
    <source>
        <dbReference type="Pfam" id="PF00724"/>
    </source>
</evidence>
<keyword evidence="5" id="KW-0288">FMN</keyword>
<keyword evidence="4" id="KW-0285">Flavoprotein</keyword>
<gene>
    <name evidence="12" type="ORF">Asulf_02150</name>
</gene>
<evidence type="ECO:0000256" key="8">
    <source>
        <dbReference type="ARBA" id="ARBA00023004"/>
    </source>
</evidence>
<evidence type="ECO:0000256" key="9">
    <source>
        <dbReference type="ARBA" id="ARBA00023014"/>
    </source>
</evidence>
<evidence type="ECO:0000256" key="7">
    <source>
        <dbReference type="ARBA" id="ARBA00023002"/>
    </source>
</evidence>
<dbReference type="SUPFAM" id="SSF51395">
    <property type="entry name" value="FMN-linked oxidoreductases"/>
    <property type="match status" value="1"/>
</dbReference>
<dbReference type="Pfam" id="PF07992">
    <property type="entry name" value="Pyr_redox_2"/>
    <property type="match status" value="1"/>
</dbReference>
<dbReference type="KEGG" id="ast:Asulf_02150"/>
<dbReference type="InterPro" id="IPR051793">
    <property type="entry name" value="NADH:flavin_oxidoreductase"/>
</dbReference>
<dbReference type="GO" id="GO:0051536">
    <property type="term" value="F:iron-sulfur cluster binding"/>
    <property type="evidence" value="ECO:0007669"/>
    <property type="project" value="UniProtKB-KW"/>
</dbReference>
<dbReference type="SUPFAM" id="SSF51905">
    <property type="entry name" value="FAD/NAD(P)-binding domain"/>
    <property type="match status" value="1"/>
</dbReference>
<dbReference type="PRINTS" id="PR00368">
    <property type="entry name" value="FADPNR"/>
</dbReference>
<evidence type="ECO:0000256" key="1">
    <source>
        <dbReference type="ARBA" id="ARBA00001917"/>
    </source>
</evidence>
<evidence type="ECO:0000256" key="6">
    <source>
        <dbReference type="ARBA" id="ARBA00022723"/>
    </source>
</evidence>
<keyword evidence="13" id="KW-1185">Reference proteome</keyword>
<feature type="domain" description="NADH:flavin oxidoreductase/NADH oxidase N-terminal" evidence="10">
    <location>
        <begin position="2"/>
        <end position="329"/>
    </location>
</feature>
<comment type="similarity">
    <text evidence="3">In the N-terminal section; belongs to the NADH:flavin oxidoreductase/NADH oxidase family.</text>
</comment>
<keyword evidence="7" id="KW-0560">Oxidoreductase</keyword>
<dbReference type="RefSeq" id="WP_015591701.1">
    <property type="nucleotide sequence ID" value="NC_021169.1"/>
</dbReference>
<dbReference type="PRINTS" id="PR00411">
    <property type="entry name" value="PNDRDTASEI"/>
</dbReference>
<dbReference type="eggNOG" id="arCOG00615">
    <property type="taxonomic scope" value="Archaea"/>
</dbReference>
<name>N0BP34_9EURY</name>
<comment type="cofactor">
    <cofactor evidence="1">
        <name>FMN</name>
        <dbReference type="ChEBI" id="CHEBI:58210"/>
    </cofactor>
</comment>
<dbReference type="InterPro" id="IPR023753">
    <property type="entry name" value="FAD/NAD-binding_dom"/>
</dbReference>
<evidence type="ECO:0000259" key="11">
    <source>
        <dbReference type="Pfam" id="PF07992"/>
    </source>
</evidence>
<protein>
    <submittedName>
        <fullName evidence="12">NADH:flavin oxidoreductase, Old Yellow Enzyme family</fullName>
    </submittedName>
</protein>
<proteinExistence type="inferred from homology"/>
<evidence type="ECO:0000256" key="5">
    <source>
        <dbReference type="ARBA" id="ARBA00022643"/>
    </source>
</evidence>
<keyword evidence="8" id="KW-0408">Iron</keyword>
<dbReference type="STRING" id="387631.Asulf_02150"/>
<dbReference type="EMBL" id="CP005290">
    <property type="protein sequence ID" value="AGK62105.1"/>
    <property type="molecule type" value="Genomic_DNA"/>
</dbReference>
<dbReference type="HOGENOM" id="CLU_012153_1_2_2"/>
<evidence type="ECO:0000256" key="2">
    <source>
        <dbReference type="ARBA" id="ARBA00001966"/>
    </source>
</evidence>
<dbReference type="InterPro" id="IPR013785">
    <property type="entry name" value="Aldolase_TIM"/>
</dbReference>
<comment type="cofactor">
    <cofactor evidence="2">
        <name>[4Fe-4S] cluster</name>
        <dbReference type="ChEBI" id="CHEBI:49883"/>
    </cofactor>
</comment>
<dbReference type="Gene3D" id="3.50.50.60">
    <property type="entry name" value="FAD/NAD(P)-binding domain"/>
    <property type="match status" value="1"/>
</dbReference>
<dbReference type="OrthoDB" id="122964at2157"/>